<dbReference type="PROSITE" id="PS00105">
    <property type="entry name" value="AA_TRANSFER_CLASS_1"/>
    <property type="match status" value="1"/>
</dbReference>
<evidence type="ECO:0000256" key="7">
    <source>
        <dbReference type="ARBA" id="ARBA00023239"/>
    </source>
</evidence>
<evidence type="ECO:0000256" key="5">
    <source>
        <dbReference type="ARBA" id="ARBA00022573"/>
    </source>
</evidence>
<dbReference type="Gene3D" id="3.40.640.10">
    <property type="entry name" value="Type I PLP-dependent aspartate aminotransferase-like (Major domain)"/>
    <property type="match status" value="1"/>
</dbReference>
<dbReference type="EC" id="4.1.1.81" evidence="4"/>
<dbReference type="Gene3D" id="3.90.1150.10">
    <property type="entry name" value="Aspartate Aminotransferase, domain 1"/>
    <property type="match status" value="1"/>
</dbReference>
<dbReference type="InterPro" id="IPR015421">
    <property type="entry name" value="PyrdxlP-dep_Trfase_major"/>
</dbReference>
<comment type="pathway">
    <text evidence="3">Cofactor biosynthesis; adenosylcobalamin biosynthesis.</text>
</comment>
<evidence type="ECO:0000313" key="12">
    <source>
        <dbReference type="Proteomes" id="UP000182466"/>
    </source>
</evidence>
<accession>A0A1I6X531</accession>
<keyword evidence="12" id="KW-1185">Reference proteome</keyword>
<keyword evidence="7" id="KW-0456">Lyase</keyword>
<organism evidence="11 12">
    <name type="scientific">Sedimentitalea nanhaiensis</name>
    <dbReference type="NCBI Taxonomy" id="999627"/>
    <lineage>
        <taxon>Bacteria</taxon>
        <taxon>Pseudomonadati</taxon>
        <taxon>Pseudomonadota</taxon>
        <taxon>Alphaproteobacteria</taxon>
        <taxon>Rhodobacterales</taxon>
        <taxon>Paracoccaceae</taxon>
        <taxon>Sedimentitalea</taxon>
    </lineage>
</organism>
<protein>
    <recommendedName>
        <fullName evidence="4">threonine-phosphate decarboxylase</fullName>
        <ecNumber evidence="4">4.1.1.81</ecNumber>
    </recommendedName>
    <alternativeName>
        <fullName evidence="8">L-threonine-O-3-phosphate decarboxylase</fullName>
    </alternativeName>
</protein>
<dbReference type="PANTHER" id="PTHR42885:SF1">
    <property type="entry name" value="THREONINE-PHOSPHATE DECARBOXYLASE"/>
    <property type="match status" value="1"/>
</dbReference>
<dbReference type="InterPro" id="IPR015422">
    <property type="entry name" value="PyrdxlP-dep_Trfase_small"/>
</dbReference>
<dbReference type="eggNOG" id="COG0079">
    <property type="taxonomic scope" value="Bacteria"/>
</dbReference>
<evidence type="ECO:0000256" key="2">
    <source>
        <dbReference type="ARBA" id="ARBA00003444"/>
    </source>
</evidence>
<dbReference type="InterPro" id="IPR004839">
    <property type="entry name" value="Aminotransferase_I/II_large"/>
</dbReference>
<dbReference type="UniPathway" id="UPA00148"/>
<dbReference type="AlphaFoldDB" id="A0A1I6X531"/>
<dbReference type="InterPro" id="IPR015424">
    <property type="entry name" value="PyrdxlP-dep_Trfase"/>
</dbReference>
<keyword evidence="6" id="KW-0663">Pyridoxal phosphate</keyword>
<sequence>MPKPELAMILPHRDHGGGLDATIRRHGGTRETWLDLSTGINPDPYPLVPFPSQDWTALPDQAAQHAICAAARRFWAVPDDAAILPAPGASALIARLPHLAAPGRVQITMPTYNEHAAAFRAQGWTVTETGPAQARVLVHPNNPDGHLWQADDADAALTVIDESFCDTRPDASLIHLASRPGCVVLKSFGKFWGLAGLRLGFAIATPDVIRELAAMLGPWPVSGPALRLGAAALSDDIWAHTTRARLARDAGRLDQAMIARGAQVVGGTDLFRLYDTPDAAAWQDRLAGRHIWTRIFPYSDRYLRLGLPPAQGWDRLLDAL</sequence>
<evidence type="ECO:0000256" key="8">
    <source>
        <dbReference type="ARBA" id="ARBA00029996"/>
    </source>
</evidence>
<dbReference type="InterPro" id="IPR004838">
    <property type="entry name" value="NHTrfase_class1_PyrdxlP-BS"/>
</dbReference>
<dbReference type="GO" id="GO:0030170">
    <property type="term" value="F:pyridoxal phosphate binding"/>
    <property type="evidence" value="ECO:0007669"/>
    <property type="project" value="InterPro"/>
</dbReference>
<dbReference type="STRING" id="999627.SAMN05216236_10156"/>
<dbReference type="PANTHER" id="PTHR42885">
    <property type="entry name" value="HISTIDINOL-PHOSPHATE AMINOTRANSFERASE-RELATED"/>
    <property type="match status" value="1"/>
</dbReference>
<dbReference type="GO" id="GO:0048472">
    <property type="term" value="F:threonine-phosphate decarboxylase activity"/>
    <property type="evidence" value="ECO:0007669"/>
    <property type="project" value="UniProtKB-EC"/>
</dbReference>
<comment type="catalytic activity">
    <reaction evidence="9">
        <text>O-phospho-L-threonine + H(+) = (R)-1-aminopropan-2-yl phosphate + CO2</text>
        <dbReference type="Rhea" id="RHEA:11492"/>
        <dbReference type="ChEBI" id="CHEBI:15378"/>
        <dbReference type="ChEBI" id="CHEBI:16526"/>
        <dbReference type="ChEBI" id="CHEBI:58563"/>
        <dbReference type="ChEBI" id="CHEBI:58675"/>
        <dbReference type="EC" id="4.1.1.81"/>
    </reaction>
</comment>
<dbReference type="RefSeq" id="WP_051372488.1">
    <property type="nucleotide sequence ID" value="NZ_FPAW01000001.1"/>
</dbReference>
<comment type="cofactor">
    <cofactor evidence="1">
        <name>pyridoxal 5'-phosphate</name>
        <dbReference type="ChEBI" id="CHEBI:597326"/>
    </cofactor>
</comment>
<evidence type="ECO:0000256" key="6">
    <source>
        <dbReference type="ARBA" id="ARBA00022898"/>
    </source>
</evidence>
<proteinExistence type="predicted"/>
<evidence type="ECO:0000256" key="9">
    <source>
        <dbReference type="ARBA" id="ARBA00048531"/>
    </source>
</evidence>
<evidence type="ECO:0000256" key="3">
    <source>
        <dbReference type="ARBA" id="ARBA00004953"/>
    </source>
</evidence>
<name>A0A1I6X531_9RHOB</name>
<gene>
    <name evidence="11" type="ORF">SAMN05216236_10156</name>
</gene>
<feature type="domain" description="Aminotransferase class I/classII large" evidence="10">
    <location>
        <begin position="139"/>
        <end position="318"/>
    </location>
</feature>
<evidence type="ECO:0000259" key="10">
    <source>
        <dbReference type="Pfam" id="PF00155"/>
    </source>
</evidence>
<evidence type="ECO:0000256" key="4">
    <source>
        <dbReference type="ARBA" id="ARBA00012285"/>
    </source>
</evidence>
<evidence type="ECO:0000313" key="11">
    <source>
        <dbReference type="EMBL" id="SFT33327.1"/>
    </source>
</evidence>
<dbReference type="SUPFAM" id="SSF53383">
    <property type="entry name" value="PLP-dependent transferases"/>
    <property type="match status" value="1"/>
</dbReference>
<dbReference type="NCBIfam" id="TIGR01140">
    <property type="entry name" value="L_thr_O3P_dcar"/>
    <property type="match status" value="1"/>
</dbReference>
<dbReference type="GO" id="GO:0009236">
    <property type="term" value="P:cobalamin biosynthetic process"/>
    <property type="evidence" value="ECO:0007669"/>
    <property type="project" value="UniProtKB-UniPathway"/>
</dbReference>
<dbReference type="EMBL" id="FPAW01000001">
    <property type="protein sequence ID" value="SFT33327.1"/>
    <property type="molecule type" value="Genomic_DNA"/>
</dbReference>
<comment type="function">
    <text evidence="2">Decarboxylates L-threonine-O-3-phosphate to yield (R)-1-amino-2-propanol O-2-phosphate, the precursor for the linkage between the nucleotide loop and the corrin ring in cobalamin.</text>
</comment>
<evidence type="ECO:0000256" key="1">
    <source>
        <dbReference type="ARBA" id="ARBA00001933"/>
    </source>
</evidence>
<dbReference type="InterPro" id="IPR005860">
    <property type="entry name" value="CobD"/>
</dbReference>
<keyword evidence="5" id="KW-0169">Cobalamin biosynthesis</keyword>
<reference evidence="11 12" key="1">
    <citation type="submission" date="2016-10" db="EMBL/GenBank/DDBJ databases">
        <authorList>
            <person name="de Groot N.N."/>
        </authorList>
    </citation>
    <scope>NUCLEOTIDE SEQUENCE [LARGE SCALE GENOMIC DNA]</scope>
    <source>
        <strain evidence="11 12">CGMCC 1.10959</strain>
    </source>
</reference>
<dbReference type="Proteomes" id="UP000182466">
    <property type="component" value="Unassembled WGS sequence"/>
</dbReference>
<dbReference type="Pfam" id="PF00155">
    <property type="entry name" value="Aminotran_1_2"/>
    <property type="match status" value="1"/>
</dbReference>